<dbReference type="AlphaFoldDB" id="A0A1H2Z1K2"/>
<evidence type="ECO:0000256" key="1">
    <source>
        <dbReference type="ARBA" id="ARBA00022842"/>
    </source>
</evidence>
<sequence>MVNSRPNTPVLVLAAGASRRMGRAKQLLGWGRGCLLDQAIGLARVLSPEVFVVGGARYPLVRYRCKAPVSGWVYAHDWSQGLSASLKAGVSALPGRSCGVFVMVADQPLLSVDGLRALAEAARTTPDQPVAASYGDRPGVPAYLPRWVWPQVMALEGDQGAGVILRDVRARRIRIAGVERDLDTPEDWRKLFEA</sequence>
<accession>A0A1H2Z1K2</accession>
<evidence type="ECO:0000313" key="4">
    <source>
        <dbReference type="Proteomes" id="UP000199675"/>
    </source>
</evidence>
<dbReference type="GO" id="GO:0016779">
    <property type="term" value="F:nucleotidyltransferase activity"/>
    <property type="evidence" value="ECO:0007669"/>
    <property type="project" value="UniProtKB-KW"/>
</dbReference>
<keyword evidence="3" id="KW-0808">Transferase</keyword>
<gene>
    <name evidence="3" type="ORF">SAMN04487960_106153</name>
</gene>
<dbReference type="EMBL" id="FNNE01000006">
    <property type="protein sequence ID" value="SDX11187.1"/>
    <property type="molecule type" value="Genomic_DNA"/>
</dbReference>
<evidence type="ECO:0000313" key="3">
    <source>
        <dbReference type="EMBL" id="SDX11187.1"/>
    </source>
</evidence>
<keyword evidence="1" id="KW-0460">Magnesium</keyword>
<dbReference type="RefSeq" id="WP_245726000.1">
    <property type="nucleotide sequence ID" value="NZ_FNNE01000006.1"/>
</dbReference>
<dbReference type="STRING" id="488533.SAMN04487960_106153"/>
<name>A0A1H2Z1K2_9GAMM</name>
<organism evidence="3 4">
    <name type="scientific">Marinobacter mobilis</name>
    <dbReference type="NCBI Taxonomy" id="488533"/>
    <lineage>
        <taxon>Bacteria</taxon>
        <taxon>Pseudomonadati</taxon>
        <taxon>Pseudomonadota</taxon>
        <taxon>Gammaproteobacteria</taxon>
        <taxon>Pseudomonadales</taxon>
        <taxon>Marinobacteraceae</taxon>
        <taxon>Marinobacter</taxon>
    </lineage>
</organism>
<evidence type="ECO:0000259" key="2">
    <source>
        <dbReference type="Pfam" id="PF12804"/>
    </source>
</evidence>
<keyword evidence="3" id="KW-0548">Nucleotidyltransferase</keyword>
<keyword evidence="4" id="KW-1185">Reference proteome</keyword>
<reference evidence="3 4" key="1">
    <citation type="submission" date="2016-10" db="EMBL/GenBank/DDBJ databases">
        <authorList>
            <person name="de Groot N.N."/>
        </authorList>
    </citation>
    <scope>NUCLEOTIDE SEQUENCE [LARGE SCALE GENOMIC DNA]</scope>
    <source>
        <strain evidence="3 4">CGMCC 1.7059</strain>
    </source>
</reference>
<proteinExistence type="predicted"/>
<dbReference type="PANTHER" id="PTHR43777">
    <property type="entry name" value="MOLYBDENUM COFACTOR CYTIDYLYLTRANSFERASE"/>
    <property type="match status" value="1"/>
</dbReference>
<dbReference type="CDD" id="cd04182">
    <property type="entry name" value="GT_2_like_f"/>
    <property type="match status" value="1"/>
</dbReference>
<dbReference type="Pfam" id="PF12804">
    <property type="entry name" value="NTP_transf_3"/>
    <property type="match status" value="1"/>
</dbReference>
<feature type="domain" description="MobA-like NTP transferase" evidence="2">
    <location>
        <begin position="10"/>
        <end position="167"/>
    </location>
</feature>
<dbReference type="PANTHER" id="PTHR43777:SF1">
    <property type="entry name" value="MOLYBDENUM COFACTOR CYTIDYLYLTRANSFERASE"/>
    <property type="match status" value="1"/>
</dbReference>
<dbReference type="InterPro" id="IPR025877">
    <property type="entry name" value="MobA-like_NTP_Trfase"/>
</dbReference>
<dbReference type="InterPro" id="IPR029044">
    <property type="entry name" value="Nucleotide-diphossugar_trans"/>
</dbReference>
<dbReference type="Proteomes" id="UP000199675">
    <property type="component" value="Unassembled WGS sequence"/>
</dbReference>
<protein>
    <submittedName>
        <fullName evidence="3">Molybdenum cofactor cytidylyltransferase</fullName>
    </submittedName>
</protein>
<dbReference type="Gene3D" id="3.90.550.10">
    <property type="entry name" value="Spore Coat Polysaccharide Biosynthesis Protein SpsA, Chain A"/>
    <property type="match status" value="1"/>
</dbReference>
<dbReference type="SUPFAM" id="SSF53448">
    <property type="entry name" value="Nucleotide-diphospho-sugar transferases"/>
    <property type="match status" value="1"/>
</dbReference>